<keyword evidence="2" id="KW-1185">Reference proteome</keyword>
<dbReference type="EMBL" id="CP091512">
    <property type="protein sequence ID" value="UOO91976.1"/>
    <property type="molecule type" value="Genomic_DNA"/>
</dbReference>
<evidence type="ECO:0000313" key="2">
    <source>
        <dbReference type="Proteomes" id="UP000832034"/>
    </source>
</evidence>
<reference evidence="1" key="1">
    <citation type="submission" date="2021-12" db="EMBL/GenBank/DDBJ databases">
        <authorList>
            <person name="Veyrier F.J."/>
        </authorList>
    </citation>
    <scope>NUCLEOTIDE SEQUENCE</scope>
    <source>
        <strain evidence="1">SAG 1488-6</strain>
    </source>
</reference>
<dbReference type="RefSeq" id="WP_019957277.1">
    <property type="nucleotide sequence ID" value="NZ_CP091512.1"/>
</dbReference>
<proteinExistence type="predicted"/>
<evidence type="ECO:0000313" key="1">
    <source>
        <dbReference type="EMBL" id="UOO91976.1"/>
    </source>
</evidence>
<accession>A0ABY4E889</accession>
<sequence>MGLAPLAMAEQWVILGSPSGIRYNSHTPRLSFVPESIDTQARTVVVKREQDQPAFNAEVRQSKATDLSVDSVIAQRHYRCDKRQFHTPAAQYLTDKGQVVHEYDYRLRQGLLFQLSNVDEGGEAEQTLFRRVCGF</sequence>
<gene>
    <name evidence="1" type="ORF">LVJ81_10085</name>
</gene>
<organism evidence="1 2">
    <name type="scientific">Vitreoscilla stercoraria</name>
    <dbReference type="NCBI Taxonomy" id="61"/>
    <lineage>
        <taxon>Bacteria</taxon>
        <taxon>Pseudomonadati</taxon>
        <taxon>Pseudomonadota</taxon>
        <taxon>Betaproteobacteria</taxon>
        <taxon>Neisseriales</taxon>
        <taxon>Neisseriaceae</taxon>
        <taxon>Vitreoscilla</taxon>
    </lineage>
</organism>
<dbReference type="Proteomes" id="UP000832034">
    <property type="component" value="Chromosome"/>
</dbReference>
<protein>
    <submittedName>
        <fullName evidence="1">Uncharacterized protein</fullName>
    </submittedName>
</protein>
<name>A0ABY4E889_VITST</name>
<reference evidence="1" key="2">
    <citation type="journal article" date="2022" name="Res Sq">
        <title>Evolution of multicellular longitudinally dividing oral cavity symbionts (Neisseriaceae).</title>
        <authorList>
            <person name="Nyongesa S."/>
            <person name="Weber P."/>
            <person name="Bernet E."/>
            <person name="Pullido F."/>
            <person name="Nieckarz M."/>
            <person name="Delaby M."/>
            <person name="Nieves C."/>
            <person name="Viehboeck T."/>
            <person name="Krause N."/>
            <person name="Rivera-Millot A."/>
            <person name="Nakamura A."/>
            <person name="Vischer N."/>
            <person name="VanNieuwenhze M."/>
            <person name="Brun Y."/>
            <person name="Cava F."/>
            <person name="Bulgheresi S."/>
            <person name="Veyrier F."/>
        </authorList>
    </citation>
    <scope>NUCLEOTIDE SEQUENCE</scope>
    <source>
        <strain evidence="1">SAG 1488-6</strain>
    </source>
</reference>